<dbReference type="EMBL" id="ML737606">
    <property type="protein sequence ID" value="KAE8366906.1"/>
    <property type="molecule type" value="Genomic_DNA"/>
</dbReference>
<protein>
    <submittedName>
        <fullName evidence="4">Cutinase-domain-containing protein</fullName>
    </submittedName>
</protein>
<dbReference type="Pfam" id="PF01083">
    <property type="entry name" value="Cutinase"/>
    <property type="match status" value="1"/>
</dbReference>
<feature type="signal peptide" evidence="3">
    <location>
        <begin position="1"/>
        <end position="21"/>
    </location>
</feature>
<keyword evidence="3" id="KW-0732">Signal</keyword>
<reference evidence="4 5" key="1">
    <citation type="submission" date="2019-04" db="EMBL/GenBank/DDBJ databases">
        <title>Friends and foes A comparative genomics studyof 23 Aspergillus species from section Flavi.</title>
        <authorList>
            <consortium name="DOE Joint Genome Institute"/>
            <person name="Kjaerbolling I."/>
            <person name="Vesth T."/>
            <person name="Frisvad J.C."/>
            <person name="Nybo J.L."/>
            <person name="Theobald S."/>
            <person name="Kildgaard S."/>
            <person name="Isbrandt T."/>
            <person name="Kuo A."/>
            <person name="Sato A."/>
            <person name="Lyhne E.K."/>
            <person name="Kogle M.E."/>
            <person name="Wiebenga A."/>
            <person name="Kun R.S."/>
            <person name="Lubbers R.J."/>
            <person name="Makela M.R."/>
            <person name="Barry K."/>
            <person name="Chovatia M."/>
            <person name="Clum A."/>
            <person name="Daum C."/>
            <person name="Haridas S."/>
            <person name="He G."/>
            <person name="LaButti K."/>
            <person name="Lipzen A."/>
            <person name="Mondo S."/>
            <person name="Riley R."/>
            <person name="Salamov A."/>
            <person name="Simmons B.A."/>
            <person name="Magnuson J.K."/>
            <person name="Henrissat B."/>
            <person name="Mortensen U.H."/>
            <person name="Larsen T.O."/>
            <person name="Devries R.P."/>
            <person name="Grigoriev I.V."/>
            <person name="Machida M."/>
            <person name="Baker S.E."/>
            <person name="Andersen M.R."/>
        </authorList>
    </citation>
    <scope>NUCLEOTIDE SEQUENCE [LARGE SCALE GENOMIC DNA]</scope>
    <source>
        <strain evidence="4 5">CBS 763.97</strain>
    </source>
</reference>
<dbReference type="PANTHER" id="PTHR33630">
    <property type="entry name" value="CUTINASE RV1984C-RELATED-RELATED"/>
    <property type="match status" value="1"/>
</dbReference>
<dbReference type="GeneID" id="43659747"/>
<evidence type="ECO:0000313" key="5">
    <source>
        <dbReference type="Proteomes" id="UP000326268"/>
    </source>
</evidence>
<dbReference type="OrthoDB" id="2586582at2759"/>
<dbReference type="Proteomes" id="UP000326268">
    <property type="component" value="Unassembled WGS sequence"/>
</dbReference>
<evidence type="ECO:0000256" key="2">
    <source>
        <dbReference type="ARBA" id="ARBA00023157"/>
    </source>
</evidence>
<accession>A0A5N7ACM4</accession>
<name>A0A5N7ACM4_9EURO</name>
<dbReference type="AlphaFoldDB" id="A0A5N7ACM4"/>
<dbReference type="Gene3D" id="3.40.50.1820">
    <property type="entry name" value="alpha/beta hydrolase"/>
    <property type="match status" value="1"/>
</dbReference>
<dbReference type="SUPFAM" id="SSF53474">
    <property type="entry name" value="alpha/beta-Hydrolases"/>
    <property type="match status" value="1"/>
</dbReference>
<evidence type="ECO:0000313" key="4">
    <source>
        <dbReference type="EMBL" id="KAE8366906.1"/>
    </source>
</evidence>
<feature type="chain" id="PRO_5025029896" evidence="3">
    <location>
        <begin position="22"/>
        <end position="264"/>
    </location>
</feature>
<organism evidence="4 5">
    <name type="scientific">Aspergillus caelatus</name>
    <dbReference type="NCBI Taxonomy" id="61420"/>
    <lineage>
        <taxon>Eukaryota</taxon>
        <taxon>Fungi</taxon>
        <taxon>Dikarya</taxon>
        <taxon>Ascomycota</taxon>
        <taxon>Pezizomycotina</taxon>
        <taxon>Eurotiomycetes</taxon>
        <taxon>Eurotiomycetidae</taxon>
        <taxon>Eurotiales</taxon>
        <taxon>Aspergillaceae</taxon>
        <taxon>Aspergillus</taxon>
        <taxon>Aspergillus subgen. Circumdati</taxon>
    </lineage>
</organism>
<dbReference type="PANTHER" id="PTHR33630:SF9">
    <property type="entry name" value="CUTINASE 4"/>
    <property type="match status" value="1"/>
</dbReference>
<evidence type="ECO:0000256" key="1">
    <source>
        <dbReference type="ARBA" id="ARBA00022801"/>
    </source>
</evidence>
<dbReference type="InterPro" id="IPR000675">
    <property type="entry name" value="Cutinase/axe"/>
</dbReference>
<evidence type="ECO:0000256" key="3">
    <source>
        <dbReference type="SAM" id="SignalP"/>
    </source>
</evidence>
<dbReference type="GO" id="GO:0052689">
    <property type="term" value="F:carboxylic ester hydrolase activity"/>
    <property type="evidence" value="ECO:0007669"/>
    <property type="project" value="UniProtKB-ARBA"/>
</dbReference>
<dbReference type="InterPro" id="IPR029058">
    <property type="entry name" value="AB_hydrolase_fold"/>
</dbReference>
<dbReference type="SMART" id="SM01110">
    <property type="entry name" value="Cutinase"/>
    <property type="match status" value="1"/>
</dbReference>
<sequence length="264" mass="28209">MMIGSFGFVFLGLLSASASRAYTGTNAALECRCGMSQFLTLPHANITSPAEAKRCASYKLIDARGTNEPQGVSTMFYPMIQNILANMTGGVSLPVEYPAAPNQNTTSGESFVIDIITEGLYHCPDQKYAMFGYSQGASLMLNVLGQLNSSALDSIKSVILVGNPYRIPGKTSNVDAFGQHDKKASVGMFAAHAISSNSTIPELLREMDQSSKVLDYCLEGDLVCSPNPACSCQIPAGHLSYGLVDSVQKTAFEHVINRLQSVSN</sequence>
<dbReference type="RefSeq" id="XP_031929987.1">
    <property type="nucleotide sequence ID" value="XM_032075301.1"/>
</dbReference>
<keyword evidence="2" id="KW-1015">Disulfide bond</keyword>
<proteinExistence type="predicted"/>
<gene>
    <name evidence="4" type="ORF">BDV27DRAFT_170440</name>
</gene>
<keyword evidence="1" id="KW-0378">Hydrolase</keyword>
<keyword evidence="5" id="KW-1185">Reference proteome</keyword>